<keyword evidence="1" id="KW-0812">Transmembrane</keyword>
<dbReference type="AlphaFoldDB" id="A0A517DU35"/>
<feature type="transmembrane region" description="Helical" evidence="1">
    <location>
        <begin position="27"/>
        <end position="47"/>
    </location>
</feature>
<dbReference type="KEGG" id="sted:SPTER_21870"/>
<evidence type="ECO:0000313" key="3">
    <source>
        <dbReference type="Proteomes" id="UP000320776"/>
    </source>
</evidence>
<gene>
    <name evidence="2" type="ORF">SPTER_21870</name>
</gene>
<sequence length="181" mass="19338">MFYINRKTTSNNNGTGIIFAKRGTSLLAVKFIVTFIMLAGLLSTVSVRLPGTLIILLGAILYGAATGFLTFTPWLTAFLLVLAITAELGGRALRIYLTRDLPVSRVFSVNSAVTHIAGMLASDALLGPLLGLAAWEIIAGKTLLPRSDQVLKVLSRLTGVAVLRFVCGAVMIALINLYIFV</sequence>
<keyword evidence="3" id="KW-1185">Reference proteome</keyword>
<evidence type="ECO:0000256" key="1">
    <source>
        <dbReference type="SAM" id="Phobius"/>
    </source>
</evidence>
<protein>
    <submittedName>
        <fullName evidence="2">Uncharacterized protein</fullName>
    </submittedName>
</protein>
<dbReference type="Proteomes" id="UP000320776">
    <property type="component" value="Chromosome"/>
</dbReference>
<proteinExistence type="predicted"/>
<accession>A0A517DU35</accession>
<dbReference type="EMBL" id="CP036259">
    <property type="protein sequence ID" value="QDR80851.1"/>
    <property type="molecule type" value="Genomic_DNA"/>
</dbReference>
<evidence type="ECO:0000313" key="2">
    <source>
        <dbReference type="EMBL" id="QDR80851.1"/>
    </source>
</evidence>
<dbReference type="InterPro" id="IPR007403">
    <property type="entry name" value="DUF456"/>
</dbReference>
<dbReference type="Pfam" id="PF04306">
    <property type="entry name" value="DUF456"/>
    <property type="match status" value="1"/>
</dbReference>
<feature type="transmembrane region" description="Helical" evidence="1">
    <location>
        <begin position="116"/>
        <end position="138"/>
    </location>
</feature>
<reference evidence="2 3" key="1">
    <citation type="submission" date="2019-02" db="EMBL/GenBank/DDBJ databases">
        <title>Closed genome of Sporomusa termitida DSM 4440.</title>
        <authorList>
            <person name="Poehlein A."/>
            <person name="Daniel R."/>
        </authorList>
    </citation>
    <scope>NUCLEOTIDE SEQUENCE [LARGE SCALE GENOMIC DNA]</scope>
    <source>
        <strain evidence="2 3">DSM 4440</strain>
    </source>
</reference>
<keyword evidence="1" id="KW-1133">Transmembrane helix</keyword>
<name>A0A517DU35_9FIRM</name>
<dbReference type="OrthoDB" id="1682599at2"/>
<feature type="transmembrane region" description="Helical" evidence="1">
    <location>
        <begin position="159"/>
        <end position="180"/>
    </location>
</feature>
<organism evidence="2 3">
    <name type="scientific">Sporomusa termitida</name>
    <dbReference type="NCBI Taxonomy" id="2377"/>
    <lineage>
        <taxon>Bacteria</taxon>
        <taxon>Bacillati</taxon>
        <taxon>Bacillota</taxon>
        <taxon>Negativicutes</taxon>
        <taxon>Selenomonadales</taxon>
        <taxon>Sporomusaceae</taxon>
        <taxon>Sporomusa</taxon>
    </lineage>
</organism>
<keyword evidence="1" id="KW-0472">Membrane</keyword>